<dbReference type="GO" id="GO:0008234">
    <property type="term" value="F:cysteine-type peptidase activity"/>
    <property type="evidence" value="ECO:0007669"/>
    <property type="project" value="InterPro"/>
</dbReference>
<reference evidence="2" key="1">
    <citation type="journal article" date="2015" name="J. Antibiot.">
        <title>Novel thioviridamide derivative--JBIR-140: heterologous expression of the gene cluster for thioviridamide biosynthesis.</title>
        <authorList>
            <person name="Izumikawa M."/>
            <person name="Kozone I."/>
            <person name="Hashimoto J."/>
            <person name="Kagaya N."/>
            <person name="Takagi M."/>
            <person name="Koiwai H."/>
            <person name="Komatsu M."/>
            <person name="Fujie M."/>
            <person name="Satoh N."/>
            <person name="Ikeda H."/>
            <person name="Shin-ya K."/>
        </authorList>
    </citation>
    <scope>NUCLEOTIDE SEQUENCE</scope>
    <source>
        <strain evidence="2">NA05001</strain>
    </source>
</reference>
<dbReference type="SUPFAM" id="SSF54001">
    <property type="entry name" value="Cysteine proteinases"/>
    <property type="match status" value="1"/>
</dbReference>
<name>A0A455VVS6_9ACTN</name>
<evidence type="ECO:0000313" key="2">
    <source>
        <dbReference type="EMBL" id="BBI93411.1"/>
    </source>
</evidence>
<gene>
    <name evidence="2" type="primary">tvaK</name>
</gene>
<feature type="domain" description="Peptidase C1A papain C-terminal" evidence="1">
    <location>
        <begin position="121"/>
        <end position="204"/>
    </location>
</feature>
<accession>A0A455VVS6</accession>
<evidence type="ECO:0000259" key="1">
    <source>
        <dbReference type="Pfam" id="PF00112"/>
    </source>
</evidence>
<reference evidence="2" key="2">
    <citation type="submission" date="2019-03" db="EMBL/GenBank/DDBJ databases">
        <authorList>
            <person name="Ikeda H."/>
            <person name="Shin-ya K."/>
        </authorList>
    </citation>
    <scope>NUCLEOTIDE SEQUENCE</scope>
    <source>
        <strain evidence="2">NA05001</strain>
    </source>
</reference>
<dbReference type="InterPro" id="IPR038765">
    <property type="entry name" value="Papain-like_cys_pep_sf"/>
</dbReference>
<dbReference type="Pfam" id="PF00112">
    <property type="entry name" value="Peptidase_C1"/>
    <property type="match status" value="1"/>
</dbReference>
<dbReference type="GO" id="GO:0006508">
    <property type="term" value="P:proteolysis"/>
    <property type="evidence" value="ECO:0007669"/>
    <property type="project" value="UniProtKB-KW"/>
</dbReference>
<keyword evidence="2" id="KW-0378">Hydrolase</keyword>
<dbReference type="AlphaFoldDB" id="A0A455VVS6"/>
<dbReference type="InterPro" id="IPR000668">
    <property type="entry name" value="Peptidase_C1A_C"/>
</dbReference>
<keyword evidence="2" id="KW-0645">Protease</keyword>
<proteinExistence type="predicted"/>
<protein>
    <submittedName>
        <fullName evidence="2">Papain family cycsteine protease</fullName>
    </submittedName>
</protein>
<sequence>MVCPWCSGRLMTREEMTGSIDLGRGFGPVHDQGAEPLCAPAVVAGMLWARGIVVCVPCLGDMGALSGNSGGGRTVASCLSAVERSGAPLADGTPDHSAHGRGRAVRLRWTAADGSGWSAGGKLDHIESALRAGHPVALQIGLYGSAVMRSGTGWLGTPEPDEARAGLHAVLCVGILRHGPRSGLIVKNSWGTDWGSDGYGIVSMGVLSLPETGRFVTVTGAHVAHEHPVGPNNST</sequence>
<organism evidence="2">
    <name type="scientific">Streptomyces olivoviridis</name>
    <dbReference type="NCBI Taxonomy" id="67338"/>
    <lineage>
        <taxon>Bacteria</taxon>
        <taxon>Bacillati</taxon>
        <taxon>Actinomycetota</taxon>
        <taxon>Actinomycetes</taxon>
        <taxon>Kitasatosporales</taxon>
        <taxon>Streptomycetaceae</taxon>
        <taxon>Streptomyces</taxon>
    </lineage>
</organism>
<dbReference type="Gene3D" id="3.90.70.10">
    <property type="entry name" value="Cysteine proteinases"/>
    <property type="match status" value="1"/>
</dbReference>
<dbReference type="EMBL" id="LC466032">
    <property type="protein sequence ID" value="BBI93411.1"/>
    <property type="molecule type" value="Genomic_DNA"/>
</dbReference>